<dbReference type="Proteomes" id="UP000094795">
    <property type="component" value="Unassembled WGS sequence"/>
</dbReference>
<evidence type="ECO:0000256" key="5">
    <source>
        <dbReference type="ARBA" id="ARBA00022475"/>
    </source>
</evidence>
<evidence type="ECO:0000256" key="7">
    <source>
        <dbReference type="ARBA" id="ARBA00022989"/>
    </source>
</evidence>
<dbReference type="EMBL" id="LQZT01000005">
    <property type="protein sequence ID" value="OCW58596.1"/>
    <property type="molecule type" value="Genomic_DNA"/>
</dbReference>
<evidence type="ECO:0000256" key="4">
    <source>
        <dbReference type="ARBA" id="ARBA00022448"/>
    </source>
</evidence>
<feature type="transmembrane region" description="Helical" evidence="10">
    <location>
        <begin position="195"/>
        <end position="216"/>
    </location>
</feature>
<keyword evidence="5" id="KW-1003">Cell membrane</keyword>
<feature type="transmembrane region" description="Helical" evidence="10">
    <location>
        <begin position="290"/>
        <end position="312"/>
    </location>
</feature>
<dbReference type="Pfam" id="PF01554">
    <property type="entry name" value="MatE"/>
    <property type="match status" value="2"/>
</dbReference>
<reference evidence="11 12" key="1">
    <citation type="submission" date="2015-12" db="EMBL/GenBank/DDBJ databases">
        <authorList>
            <person name="Shamseldin A."/>
            <person name="Moawad H."/>
            <person name="Abd El-Rahim W.M."/>
            <person name="Sadowsky M.J."/>
        </authorList>
    </citation>
    <scope>NUCLEOTIDE SEQUENCE [LARGE SCALE GENOMIC DNA]</scope>
    <source>
        <strain evidence="11 12">JC234</strain>
    </source>
</reference>
<keyword evidence="4" id="KW-0813">Transport</keyword>
<protein>
    <recommendedName>
        <fullName evidence="3">Multidrug export protein MepA</fullName>
    </recommendedName>
</protein>
<dbReference type="GO" id="GO:0042910">
    <property type="term" value="F:xenobiotic transmembrane transporter activity"/>
    <property type="evidence" value="ECO:0007669"/>
    <property type="project" value="InterPro"/>
</dbReference>
<feature type="transmembrane region" description="Helical" evidence="10">
    <location>
        <begin position="60"/>
        <end position="82"/>
    </location>
</feature>
<feature type="transmembrane region" description="Helical" evidence="10">
    <location>
        <begin position="364"/>
        <end position="385"/>
    </location>
</feature>
<dbReference type="GO" id="GO:0015297">
    <property type="term" value="F:antiporter activity"/>
    <property type="evidence" value="ECO:0007669"/>
    <property type="project" value="InterPro"/>
</dbReference>
<feature type="transmembrane region" description="Helical" evidence="10">
    <location>
        <begin position="324"/>
        <end position="344"/>
    </location>
</feature>
<evidence type="ECO:0000313" key="11">
    <source>
        <dbReference type="EMBL" id="OCW58596.1"/>
    </source>
</evidence>
<dbReference type="PANTHER" id="PTHR43549">
    <property type="entry name" value="MULTIDRUG RESISTANCE PROTEIN YPNP-RELATED"/>
    <property type="match status" value="1"/>
</dbReference>
<feature type="transmembrane region" description="Helical" evidence="10">
    <location>
        <begin position="103"/>
        <end position="120"/>
    </location>
</feature>
<dbReference type="PIRSF" id="PIRSF006603">
    <property type="entry name" value="DinF"/>
    <property type="match status" value="1"/>
</dbReference>
<keyword evidence="12" id="KW-1185">Reference proteome</keyword>
<comment type="caution">
    <text evidence="11">The sequence shown here is derived from an EMBL/GenBank/DDBJ whole genome shotgun (WGS) entry which is preliminary data.</text>
</comment>
<evidence type="ECO:0000256" key="1">
    <source>
        <dbReference type="ARBA" id="ARBA00004429"/>
    </source>
</evidence>
<evidence type="ECO:0000256" key="8">
    <source>
        <dbReference type="ARBA" id="ARBA00023136"/>
    </source>
</evidence>
<dbReference type="RefSeq" id="WP_066176136.1">
    <property type="nucleotide sequence ID" value="NZ_LQZT01000005.1"/>
</dbReference>
<feature type="transmembrane region" description="Helical" evidence="10">
    <location>
        <begin position="26"/>
        <end position="48"/>
    </location>
</feature>
<accession>A0A1C1YYW0</accession>
<comment type="subcellular location">
    <subcellularLocation>
        <location evidence="1">Cell inner membrane</location>
        <topology evidence="1">Multi-pass membrane protein</topology>
    </subcellularLocation>
</comment>
<keyword evidence="6 10" id="KW-0812">Transmembrane</keyword>
<keyword evidence="9" id="KW-0046">Antibiotic resistance</keyword>
<dbReference type="AlphaFoldDB" id="A0A1C1YYW0"/>
<organism evidence="11 12">
    <name type="scientific">Hoeflea olei</name>
    <dbReference type="NCBI Taxonomy" id="1480615"/>
    <lineage>
        <taxon>Bacteria</taxon>
        <taxon>Pseudomonadati</taxon>
        <taxon>Pseudomonadota</taxon>
        <taxon>Alphaproteobacteria</taxon>
        <taxon>Hyphomicrobiales</taxon>
        <taxon>Rhizobiaceae</taxon>
        <taxon>Hoeflea</taxon>
    </lineage>
</organism>
<dbReference type="InterPro" id="IPR052031">
    <property type="entry name" value="Membrane_Transporter-Flippase"/>
</dbReference>
<keyword evidence="8 10" id="KW-0472">Membrane</keyword>
<evidence type="ECO:0000256" key="3">
    <source>
        <dbReference type="ARBA" id="ARBA00022106"/>
    </source>
</evidence>
<proteinExistence type="inferred from homology"/>
<feature type="transmembrane region" description="Helical" evidence="10">
    <location>
        <begin position="166"/>
        <end position="189"/>
    </location>
</feature>
<evidence type="ECO:0000256" key="2">
    <source>
        <dbReference type="ARBA" id="ARBA00008417"/>
    </source>
</evidence>
<dbReference type="InterPro" id="IPR002528">
    <property type="entry name" value="MATE_fam"/>
</dbReference>
<evidence type="ECO:0000256" key="6">
    <source>
        <dbReference type="ARBA" id="ARBA00022692"/>
    </source>
</evidence>
<comment type="similarity">
    <text evidence="2">Belongs to the multi antimicrobial extrusion (MATE) (TC 2.A.66.1) family. MepA subfamily.</text>
</comment>
<feature type="transmembrane region" description="Helical" evidence="10">
    <location>
        <begin position="394"/>
        <end position="416"/>
    </location>
</feature>
<evidence type="ECO:0000313" key="12">
    <source>
        <dbReference type="Proteomes" id="UP000094795"/>
    </source>
</evidence>
<dbReference type="InterPro" id="IPR045070">
    <property type="entry name" value="MATE_MepA-like"/>
</dbReference>
<dbReference type="CDD" id="cd13143">
    <property type="entry name" value="MATE_MepA_like"/>
    <property type="match status" value="1"/>
</dbReference>
<dbReference type="InterPro" id="IPR048279">
    <property type="entry name" value="MdtK-like"/>
</dbReference>
<feature type="transmembrane region" description="Helical" evidence="10">
    <location>
        <begin position="140"/>
        <end position="159"/>
    </location>
</feature>
<dbReference type="PANTHER" id="PTHR43549:SF2">
    <property type="entry name" value="MULTIDRUG RESISTANCE PROTEIN NORM-RELATED"/>
    <property type="match status" value="1"/>
</dbReference>
<dbReference type="GO" id="GO:0046677">
    <property type="term" value="P:response to antibiotic"/>
    <property type="evidence" value="ECO:0007669"/>
    <property type="project" value="UniProtKB-KW"/>
</dbReference>
<dbReference type="STRING" id="1480615.AWJ14_05485"/>
<feature type="transmembrane region" description="Helical" evidence="10">
    <location>
        <begin position="249"/>
        <end position="270"/>
    </location>
</feature>
<dbReference type="NCBIfam" id="TIGR00797">
    <property type="entry name" value="matE"/>
    <property type="match status" value="1"/>
</dbReference>
<feature type="transmembrane region" description="Helical" evidence="10">
    <location>
        <begin position="422"/>
        <end position="441"/>
    </location>
</feature>
<keyword evidence="7 10" id="KW-1133">Transmembrane helix</keyword>
<dbReference type="OrthoDB" id="9806302at2"/>
<gene>
    <name evidence="11" type="ORF">AWJ14_05485</name>
</gene>
<evidence type="ECO:0000256" key="10">
    <source>
        <dbReference type="SAM" id="Phobius"/>
    </source>
</evidence>
<name>A0A1C1YYW0_9HYPH</name>
<evidence type="ECO:0000256" key="9">
    <source>
        <dbReference type="ARBA" id="ARBA00023251"/>
    </source>
</evidence>
<dbReference type="GO" id="GO:0005886">
    <property type="term" value="C:plasma membrane"/>
    <property type="evidence" value="ECO:0007669"/>
    <property type="project" value="UniProtKB-SubCell"/>
</dbReference>
<sequence>MSGVSSPNIYLSGSLPRLFVRTATPIIAVMGVSGLFTVVDAWFLGAYVGAEALTAVTLMFPLYMLLVALSTLVSNGFASIYARFLGGGEREQARTVHLQAMQLALVVSVALMALFLAFGQRLSLMAANGEAGLAALGDRYISILVFCSPVVFVLAIATAALRSEGLLAALTAISLLTTLLNIGFDYLFIVRFGAGVAGSAWGTVLAQVLALAVVGLHRRRHKHAGPAGAGFWCGANHWRTLIALGLPSSLGYIGLSLSAGLTLVCLQIWAGESYATTAGAYGIITRLMTFTFLPLLGLSMAFQTIAGNNFGARLGARTDQATRLAVLLALGYCAAVELTLLLARDRIGFVFVEDPAIAADIGRILPYAVIAMVLLGPLMMIGAYFQAIGDPGRAALLGLSRTYLFALPLTALLPFLFGEPGIWYAGAVAELLMLGLTVAVLSQRRISTGRAWGLFETRAGA</sequence>